<dbReference type="EMBL" id="CAINUL010000003">
    <property type="protein sequence ID" value="CAD0108432.1"/>
    <property type="molecule type" value="Genomic_DNA"/>
</dbReference>
<comment type="caution">
    <text evidence="1">The sequence shown here is derived from an EMBL/GenBank/DDBJ whole genome shotgun (WGS) entry which is preliminary data.</text>
</comment>
<evidence type="ECO:0008006" key="3">
    <source>
        <dbReference type="Google" id="ProtNLM"/>
    </source>
</evidence>
<dbReference type="InterPro" id="IPR053178">
    <property type="entry name" value="Osmoadaptation_assoc"/>
</dbReference>
<dbReference type="PANTHER" id="PTHR38111">
    <property type="entry name" value="ZN(2)-C6 FUNGAL-TYPE DOMAIN-CONTAINING PROTEIN-RELATED"/>
    <property type="match status" value="1"/>
</dbReference>
<protein>
    <recommendedName>
        <fullName evidence="3">C6 zinc finger domain protein</fullName>
    </recommendedName>
</protein>
<dbReference type="Proteomes" id="UP000745764">
    <property type="component" value="Unassembled WGS sequence"/>
</dbReference>
<evidence type="ECO:0000313" key="2">
    <source>
        <dbReference type="Proteomes" id="UP000745764"/>
    </source>
</evidence>
<keyword evidence="2" id="KW-1185">Reference proteome</keyword>
<accession>A0A9N8PQ04</accession>
<reference evidence="1" key="1">
    <citation type="submission" date="2020-06" db="EMBL/GenBank/DDBJ databases">
        <authorList>
            <person name="Onetto C."/>
        </authorList>
    </citation>
    <scope>NUCLEOTIDE SEQUENCE</scope>
</reference>
<dbReference type="AlphaFoldDB" id="A0A9N8PQ04"/>
<dbReference type="Pfam" id="PF11951">
    <property type="entry name" value="Fungal_trans_2"/>
    <property type="match status" value="1"/>
</dbReference>
<sequence length="415" mass="46789">MDEYFWTTYLPQEDPTLDGSIGGIISAPWIPSIRELAQKDADVKSAMQACALAGLGWMNDDRALVMRAARFYAQALKQTNLALQDRTAALEDGVLACCRLLILFEMLQRISYKASPKTPDRNQIADWRMHVNGTCRLLQLRGRDRHLSGLGVDLYDGTRMTAIIHGLTSRRPNIFTRLNWNLPRLNMRDELYELINPAPQLLQNFDRFLLEKMSTKDNVNGRQRVDWGLALMKQALNVCYALQAWEIQVLMSCHERQVSVDCARSPSSELAQEQGSLYTVCRLHGYGFFSTCTQYWTMCNIFYGSLRIFHRQLQASMDISTPAGMAPFLPDWVSPELPAMNVAQVAGDFFKPGMGLWAAHAAVFPISAALRYFATTGRRNSPAFKSMIDAFTTTKTGVIMRDFLNSIGVVQEAES</sequence>
<dbReference type="PANTHER" id="PTHR38111:SF2">
    <property type="entry name" value="FINGER DOMAIN PROTEIN, PUTATIVE (AFU_ORTHOLOGUE AFUA_1G01560)-RELATED"/>
    <property type="match status" value="1"/>
</dbReference>
<dbReference type="OrthoDB" id="3525185at2759"/>
<evidence type="ECO:0000313" key="1">
    <source>
        <dbReference type="EMBL" id="CAD0108432.1"/>
    </source>
</evidence>
<dbReference type="InterPro" id="IPR021858">
    <property type="entry name" value="Fun_TF"/>
</dbReference>
<organism evidence="1 2">
    <name type="scientific">Aureobasidium uvarum</name>
    <dbReference type="NCBI Taxonomy" id="2773716"/>
    <lineage>
        <taxon>Eukaryota</taxon>
        <taxon>Fungi</taxon>
        <taxon>Dikarya</taxon>
        <taxon>Ascomycota</taxon>
        <taxon>Pezizomycotina</taxon>
        <taxon>Dothideomycetes</taxon>
        <taxon>Dothideomycetidae</taxon>
        <taxon>Dothideales</taxon>
        <taxon>Saccotheciaceae</taxon>
        <taxon>Aureobasidium</taxon>
    </lineage>
</organism>
<name>A0A9N8PQ04_9PEZI</name>
<gene>
    <name evidence="1" type="ORF">AWRI4620_LOCUS2687</name>
</gene>
<proteinExistence type="predicted"/>